<dbReference type="OrthoDB" id="58802at2"/>
<sequence length="92" mass="10293">MYKSGEDRRIMVKVAKLYYFEGHTQAQIAKIIGVSRPIISKLLTQAREENVVEIYQRRERSHCRSGNANRASLWTPGSRCSAKVGLSAGNGP</sequence>
<dbReference type="PANTHER" id="PTHR34294:SF12">
    <property type="entry name" value="SUGAR-BINDING TRANSCRIPTIONAL REGULATOR"/>
    <property type="match status" value="1"/>
</dbReference>
<dbReference type="InterPro" id="IPR007630">
    <property type="entry name" value="RNA_pol_sigma70_r4"/>
</dbReference>
<protein>
    <submittedName>
        <fullName evidence="2">Sigma-70, region 4</fullName>
    </submittedName>
</protein>
<dbReference type="GO" id="GO:0003700">
    <property type="term" value="F:DNA-binding transcription factor activity"/>
    <property type="evidence" value="ECO:0007669"/>
    <property type="project" value="InterPro"/>
</dbReference>
<dbReference type="PANTHER" id="PTHR34294">
    <property type="entry name" value="TRANSCRIPTIONAL REGULATOR-RELATED"/>
    <property type="match status" value="1"/>
</dbReference>
<dbReference type="Proteomes" id="UP000187608">
    <property type="component" value="Unassembled WGS sequence"/>
</dbReference>
<proteinExistence type="predicted"/>
<dbReference type="EMBL" id="FTOC01000008">
    <property type="protein sequence ID" value="SIS55013.1"/>
    <property type="molecule type" value="Genomic_DNA"/>
</dbReference>
<keyword evidence="3" id="KW-1185">Reference proteome</keyword>
<name>A0A1N7K097_9BACI</name>
<evidence type="ECO:0000313" key="3">
    <source>
        <dbReference type="Proteomes" id="UP000187608"/>
    </source>
</evidence>
<dbReference type="Gene3D" id="1.10.10.60">
    <property type="entry name" value="Homeodomain-like"/>
    <property type="match status" value="1"/>
</dbReference>
<dbReference type="InterPro" id="IPR051054">
    <property type="entry name" value="SorC_transcr_regulators"/>
</dbReference>
<dbReference type="InterPro" id="IPR009057">
    <property type="entry name" value="Homeodomain-like_sf"/>
</dbReference>
<dbReference type="Pfam" id="PF04545">
    <property type="entry name" value="Sigma70_r4"/>
    <property type="match status" value="1"/>
</dbReference>
<dbReference type="SUPFAM" id="SSF46689">
    <property type="entry name" value="Homeodomain-like"/>
    <property type="match status" value="1"/>
</dbReference>
<gene>
    <name evidence="2" type="ORF">SAMN05421687_10899</name>
</gene>
<dbReference type="GO" id="GO:0006352">
    <property type="term" value="P:DNA-templated transcription initiation"/>
    <property type="evidence" value="ECO:0007669"/>
    <property type="project" value="InterPro"/>
</dbReference>
<reference evidence="3" key="1">
    <citation type="submission" date="2017-01" db="EMBL/GenBank/DDBJ databases">
        <authorList>
            <person name="Varghese N."/>
            <person name="Submissions S."/>
        </authorList>
    </citation>
    <scope>NUCLEOTIDE SEQUENCE [LARGE SCALE GENOMIC DNA]</scope>
    <source>
        <strain evidence="3">DSM 23127</strain>
    </source>
</reference>
<dbReference type="STRING" id="570947.SAMN05421687_10899"/>
<feature type="domain" description="RNA polymerase sigma-70 region 4" evidence="1">
    <location>
        <begin position="16"/>
        <end position="48"/>
    </location>
</feature>
<evidence type="ECO:0000259" key="1">
    <source>
        <dbReference type="Pfam" id="PF04545"/>
    </source>
</evidence>
<organism evidence="2 3">
    <name type="scientific">Salimicrobium flavidum</name>
    <dbReference type="NCBI Taxonomy" id="570947"/>
    <lineage>
        <taxon>Bacteria</taxon>
        <taxon>Bacillati</taxon>
        <taxon>Bacillota</taxon>
        <taxon>Bacilli</taxon>
        <taxon>Bacillales</taxon>
        <taxon>Bacillaceae</taxon>
        <taxon>Salimicrobium</taxon>
    </lineage>
</organism>
<dbReference type="RefSeq" id="WP_076559784.1">
    <property type="nucleotide sequence ID" value="NZ_FTOC01000008.1"/>
</dbReference>
<dbReference type="AlphaFoldDB" id="A0A1N7K097"/>
<evidence type="ECO:0000313" key="2">
    <source>
        <dbReference type="EMBL" id="SIS55013.1"/>
    </source>
</evidence>
<accession>A0A1N7K097</accession>